<dbReference type="InterPro" id="IPR008979">
    <property type="entry name" value="Galactose-bd-like_sf"/>
</dbReference>
<sequence>MFDDDFFWEGFYMSDLIYNDDYYEVSHWNRESNNVTVVFSSAGNLALAEPVEEFRNTVKNFNISYIFIRSKHHDWYNNISSIKMFRFVDNFCKMYQYIFSMGESLGGSGAILFSKYCSRLTRILSFSPQYSALPSFCKWFGPLSPIDGKISTFAFSDYAPENAASKSVLIYPACSYEDSMHAKFYKADNFNVVFIDTHHHDMARHLKKDYQANYLNILLDAFYNLHLEFSDKSIIGALYNISERSPKPFTQWIGSHTFRYDVFINLPNLPLISDEGKADQSSVCEYSFEKHNTAVEAQRAVTEPLQMAPAFHTGFEKNPWWSLELKERAHIKQIVIFNRCDVEEYARRFNKFSILKSEDGLSWEEFYEKTNTNYVGGEFGEPLQIETDIIARYIKIVLNGTSFLHLSKVNIYGDYV</sequence>
<dbReference type="RefSeq" id="WP_081107045.1">
    <property type="nucleotide sequence ID" value="NZ_BJNM01000008.1"/>
</dbReference>
<dbReference type="Proteomes" id="UP000603665">
    <property type="component" value="Unassembled WGS sequence"/>
</dbReference>
<name>A0AB35APX4_GLUOY</name>
<dbReference type="PROSITE" id="PS50022">
    <property type="entry name" value="FA58C_3"/>
    <property type="match status" value="1"/>
</dbReference>
<reference evidence="2" key="1">
    <citation type="submission" date="2020-04" db="EMBL/GenBank/DDBJ databases">
        <authorList>
            <person name="Sombolestani A."/>
        </authorList>
    </citation>
    <scope>NUCLEOTIDE SEQUENCE</scope>
    <source>
        <strain evidence="2">LMG1408</strain>
    </source>
</reference>
<evidence type="ECO:0000259" key="1">
    <source>
        <dbReference type="PROSITE" id="PS50022"/>
    </source>
</evidence>
<accession>A0AB35APX4</accession>
<evidence type="ECO:0000313" key="3">
    <source>
        <dbReference type="Proteomes" id="UP000603665"/>
    </source>
</evidence>
<dbReference type="PANTHER" id="PTHR45713">
    <property type="entry name" value="FTP DOMAIN-CONTAINING PROTEIN"/>
    <property type="match status" value="1"/>
</dbReference>
<dbReference type="EMBL" id="JABCQL010000004">
    <property type="protein sequence ID" value="MBF0855614.1"/>
    <property type="molecule type" value="Genomic_DNA"/>
</dbReference>
<dbReference type="PANTHER" id="PTHR45713:SF6">
    <property type="entry name" value="F5_8 TYPE C DOMAIN-CONTAINING PROTEIN"/>
    <property type="match status" value="1"/>
</dbReference>
<gene>
    <name evidence="2" type="ORF">HKD20_03620</name>
</gene>
<evidence type="ECO:0000313" key="2">
    <source>
        <dbReference type="EMBL" id="MBF0855614.1"/>
    </source>
</evidence>
<organism evidence="2 3">
    <name type="scientific">Gluconobacter oxydans</name>
    <name type="common">Gluconobacter suboxydans</name>
    <dbReference type="NCBI Taxonomy" id="442"/>
    <lineage>
        <taxon>Bacteria</taxon>
        <taxon>Pseudomonadati</taxon>
        <taxon>Pseudomonadota</taxon>
        <taxon>Alphaproteobacteria</taxon>
        <taxon>Acetobacterales</taxon>
        <taxon>Acetobacteraceae</taxon>
        <taxon>Gluconobacter</taxon>
    </lineage>
</organism>
<proteinExistence type="predicted"/>
<comment type="caution">
    <text evidence="2">The sequence shown here is derived from an EMBL/GenBank/DDBJ whole genome shotgun (WGS) entry which is preliminary data.</text>
</comment>
<dbReference type="AlphaFoldDB" id="A0AB35APX4"/>
<protein>
    <submittedName>
        <fullName evidence="2">Discoidin domain-containing protein</fullName>
    </submittedName>
</protein>
<dbReference type="InterPro" id="IPR051941">
    <property type="entry name" value="BG_Antigen-Binding_Lectin"/>
</dbReference>
<dbReference type="Pfam" id="PF00754">
    <property type="entry name" value="F5_F8_type_C"/>
    <property type="match status" value="1"/>
</dbReference>
<dbReference type="SUPFAM" id="SSF49785">
    <property type="entry name" value="Galactose-binding domain-like"/>
    <property type="match status" value="1"/>
</dbReference>
<feature type="domain" description="F5/8 type C" evidence="1">
    <location>
        <begin position="264"/>
        <end position="414"/>
    </location>
</feature>
<dbReference type="Gene3D" id="2.60.120.260">
    <property type="entry name" value="Galactose-binding domain-like"/>
    <property type="match status" value="1"/>
</dbReference>
<reference evidence="2" key="2">
    <citation type="submission" date="2023-10" db="EMBL/GenBank/DDBJ databases">
        <title>Description of novel Gluconobacter species.</title>
        <authorList>
            <person name="Cleenwerck I."/>
            <person name="Cnockaert M."/>
            <person name="Borremans W."/>
            <person name="Wieme A.D."/>
            <person name="De Vuyst L."/>
            <person name="Vandamme P."/>
        </authorList>
    </citation>
    <scope>NUCLEOTIDE SEQUENCE</scope>
    <source>
        <strain evidence="2">LMG1408</strain>
    </source>
</reference>
<dbReference type="InterPro" id="IPR000421">
    <property type="entry name" value="FA58C"/>
</dbReference>